<name>A0A916DTX3_9BACT</name>
<keyword evidence="3" id="KW-1185">Reference proteome</keyword>
<dbReference type="KEGG" id="aup:AsAng_0028920"/>
<dbReference type="EMBL" id="AP026867">
    <property type="protein sequence ID" value="BDS12177.1"/>
    <property type="molecule type" value="Genomic_DNA"/>
</dbReference>
<sequence>MKGIKRAFDQMVQLSEADWHFFASKLQKKGVPKKSLLLKLQQTEQQLSFLERGMVRYYIPKEENDLTFGFSFEGEFVAAYDSFLTQRPSHYQIETLAPTVLWQISHQDLQEVYAQTQQGIEIGRLMAEQLFLKKSKRELALLNQSAEERYLNLFEERPELILQIPLKYIASYIGITPQALSRIRKRIS</sequence>
<feature type="domain" description="Cyclic nucleotide-binding" evidence="1">
    <location>
        <begin position="31"/>
        <end position="115"/>
    </location>
</feature>
<dbReference type="InterPro" id="IPR014710">
    <property type="entry name" value="RmlC-like_jellyroll"/>
</dbReference>
<accession>A0A916DTX3</accession>
<dbReference type="RefSeq" id="WP_264793283.1">
    <property type="nucleotide sequence ID" value="NZ_AP026867.1"/>
</dbReference>
<dbReference type="AlphaFoldDB" id="A0A916DTX3"/>
<dbReference type="InterPro" id="IPR018490">
    <property type="entry name" value="cNMP-bd_dom_sf"/>
</dbReference>
<dbReference type="Proteomes" id="UP001060919">
    <property type="component" value="Chromosome"/>
</dbReference>
<dbReference type="SUPFAM" id="SSF51206">
    <property type="entry name" value="cAMP-binding domain-like"/>
    <property type="match status" value="1"/>
</dbReference>
<dbReference type="Gene3D" id="2.60.120.10">
    <property type="entry name" value="Jelly Rolls"/>
    <property type="match status" value="1"/>
</dbReference>
<proteinExistence type="predicted"/>
<evidence type="ECO:0000313" key="3">
    <source>
        <dbReference type="Proteomes" id="UP001060919"/>
    </source>
</evidence>
<protein>
    <submittedName>
        <fullName evidence="2">Crp/Fnr family transcriptional regulator</fullName>
    </submittedName>
</protein>
<dbReference type="Pfam" id="PF00027">
    <property type="entry name" value="cNMP_binding"/>
    <property type="match status" value="1"/>
</dbReference>
<evidence type="ECO:0000259" key="1">
    <source>
        <dbReference type="Pfam" id="PF00027"/>
    </source>
</evidence>
<reference evidence="2" key="1">
    <citation type="submission" date="2022-09" db="EMBL/GenBank/DDBJ databases">
        <title>Aureispira anguillicida sp. nov., isolated from Leptocephalus of Japanese eel Anguilla japonica.</title>
        <authorList>
            <person name="Yuasa K."/>
            <person name="Mekata T."/>
            <person name="Ikunari K."/>
        </authorList>
    </citation>
    <scope>NUCLEOTIDE SEQUENCE</scope>
    <source>
        <strain evidence="2">EL160426</strain>
    </source>
</reference>
<evidence type="ECO:0000313" key="2">
    <source>
        <dbReference type="EMBL" id="BDS12177.1"/>
    </source>
</evidence>
<organism evidence="2 3">
    <name type="scientific">Aureispira anguillae</name>
    <dbReference type="NCBI Taxonomy" id="2864201"/>
    <lineage>
        <taxon>Bacteria</taxon>
        <taxon>Pseudomonadati</taxon>
        <taxon>Bacteroidota</taxon>
        <taxon>Saprospiria</taxon>
        <taxon>Saprospirales</taxon>
        <taxon>Saprospiraceae</taxon>
        <taxon>Aureispira</taxon>
    </lineage>
</organism>
<dbReference type="InterPro" id="IPR000595">
    <property type="entry name" value="cNMP-bd_dom"/>
</dbReference>
<gene>
    <name evidence="2" type="ORF">AsAng_0028920</name>
</gene>